<dbReference type="SUPFAM" id="SSF52096">
    <property type="entry name" value="ClpP/crotonase"/>
    <property type="match status" value="1"/>
</dbReference>
<dbReference type="PANTHER" id="PTHR42987">
    <property type="entry name" value="PEPTIDASE S49"/>
    <property type="match status" value="1"/>
</dbReference>
<dbReference type="RefSeq" id="WP_207679091.1">
    <property type="nucleotide sequence ID" value="NZ_CP061800.1"/>
</dbReference>
<dbReference type="GO" id="GO:0006508">
    <property type="term" value="P:proteolysis"/>
    <property type="evidence" value="ECO:0007669"/>
    <property type="project" value="UniProtKB-KW"/>
</dbReference>
<gene>
    <name evidence="6" type="primary">sppA2</name>
    <name evidence="6" type="ORF">dnm_072880</name>
</gene>
<comment type="similarity">
    <text evidence="1">Belongs to the peptidase S49 family.</text>
</comment>
<evidence type="ECO:0000256" key="3">
    <source>
        <dbReference type="ARBA" id="ARBA00022801"/>
    </source>
</evidence>
<organism evidence="6 7">
    <name type="scientific">Desulfonema magnum</name>
    <dbReference type="NCBI Taxonomy" id="45655"/>
    <lineage>
        <taxon>Bacteria</taxon>
        <taxon>Pseudomonadati</taxon>
        <taxon>Thermodesulfobacteriota</taxon>
        <taxon>Desulfobacteria</taxon>
        <taxon>Desulfobacterales</taxon>
        <taxon>Desulfococcaceae</taxon>
        <taxon>Desulfonema</taxon>
    </lineage>
</organism>
<dbReference type="PANTHER" id="PTHR42987:SF4">
    <property type="entry name" value="PROTEASE SOHB-RELATED"/>
    <property type="match status" value="1"/>
</dbReference>
<protein>
    <submittedName>
        <fullName evidence="6">Signal peptide peptidase</fullName>
    </submittedName>
</protein>
<keyword evidence="2" id="KW-0645">Protease</keyword>
<dbReference type="CDD" id="cd07023">
    <property type="entry name" value="S49_Sppa_N_C"/>
    <property type="match status" value="1"/>
</dbReference>
<name>A0A975BU13_9BACT</name>
<dbReference type="InterPro" id="IPR002142">
    <property type="entry name" value="Peptidase_S49"/>
</dbReference>
<evidence type="ECO:0000256" key="4">
    <source>
        <dbReference type="ARBA" id="ARBA00022825"/>
    </source>
</evidence>
<dbReference type="GO" id="GO:0008236">
    <property type="term" value="F:serine-type peptidase activity"/>
    <property type="evidence" value="ECO:0007669"/>
    <property type="project" value="UniProtKB-KW"/>
</dbReference>
<reference evidence="6" key="1">
    <citation type="journal article" date="2021" name="Microb. Physiol.">
        <title>Proteogenomic Insights into the Physiology of Marine, Sulfate-Reducing, Filamentous Desulfonema limicola and Desulfonema magnum.</title>
        <authorList>
            <person name="Schnaars V."/>
            <person name="Wohlbrand L."/>
            <person name="Scheve S."/>
            <person name="Hinrichs C."/>
            <person name="Reinhardt R."/>
            <person name="Rabus R."/>
        </authorList>
    </citation>
    <scope>NUCLEOTIDE SEQUENCE</scope>
    <source>
        <strain evidence="6">4be13</strain>
    </source>
</reference>
<evidence type="ECO:0000259" key="5">
    <source>
        <dbReference type="Pfam" id="PF01343"/>
    </source>
</evidence>
<dbReference type="InterPro" id="IPR047272">
    <property type="entry name" value="S49_SppA_C"/>
</dbReference>
<accession>A0A975BU13</accession>
<dbReference type="InterPro" id="IPR004635">
    <property type="entry name" value="Pept_S49_SppA"/>
</dbReference>
<dbReference type="InterPro" id="IPR029045">
    <property type="entry name" value="ClpP/crotonase-like_dom_sf"/>
</dbReference>
<evidence type="ECO:0000313" key="7">
    <source>
        <dbReference type="Proteomes" id="UP000663722"/>
    </source>
</evidence>
<keyword evidence="7" id="KW-1185">Reference proteome</keyword>
<dbReference type="KEGG" id="dmm:dnm_072880"/>
<dbReference type="EMBL" id="CP061800">
    <property type="protein sequence ID" value="QTA91224.1"/>
    <property type="molecule type" value="Genomic_DNA"/>
</dbReference>
<sequence length="324" mass="36076">MRTYILILFTAALLFLNGCVSPQIKLFTDTSDPLQEFTLEGEEKGKVLVIPVNGFISDAPGTQFFRSKPSVVRTVVSQLRKAEKDDEIRAVLLKINSAGGTVTASDLLYHEIMAFKKRTGIKIAAVMMDIATSGAYYISLPADFIMAHPTTITGSVGILFIRPRLNSLMEKIGLDVEINKSGRNKDMGSLFRKPTEEEAEILAHMVDELKERFLNLVKVHRKVDQNALSRISTARVCLAREAQQLGLIDNIGYLSDAVLKAKSLAGLAPDAKVVVYRRTEYPDDNIYNTSVMNYNDGGNFSLIKMALPEAITNLRTGFYYLWNR</sequence>
<dbReference type="Gene3D" id="3.90.226.10">
    <property type="entry name" value="2-enoyl-CoA Hydratase, Chain A, domain 1"/>
    <property type="match status" value="2"/>
</dbReference>
<feature type="domain" description="Peptidase S49" evidence="5">
    <location>
        <begin position="117"/>
        <end position="267"/>
    </location>
</feature>
<evidence type="ECO:0000256" key="2">
    <source>
        <dbReference type="ARBA" id="ARBA00022670"/>
    </source>
</evidence>
<dbReference type="Proteomes" id="UP000663722">
    <property type="component" value="Chromosome"/>
</dbReference>
<evidence type="ECO:0000313" key="6">
    <source>
        <dbReference type="EMBL" id="QTA91224.1"/>
    </source>
</evidence>
<dbReference type="Pfam" id="PF01343">
    <property type="entry name" value="Peptidase_S49"/>
    <property type="match status" value="1"/>
</dbReference>
<dbReference type="NCBIfam" id="TIGR00706">
    <property type="entry name" value="SppA_dom"/>
    <property type="match status" value="1"/>
</dbReference>
<keyword evidence="4" id="KW-0720">Serine protease</keyword>
<proteinExistence type="inferred from homology"/>
<keyword evidence="3" id="KW-0378">Hydrolase</keyword>
<evidence type="ECO:0000256" key="1">
    <source>
        <dbReference type="ARBA" id="ARBA00008683"/>
    </source>
</evidence>
<dbReference type="AlphaFoldDB" id="A0A975BU13"/>